<dbReference type="InterPro" id="IPR036771">
    <property type="entry name" value="ATPsynth_dsu/esu_N"/>
</dbReference>
<keyword evidence="8" id="KW-0375">Hydrogen ion transport</keyword>
<dbReference type="SUPFAM" id="SSF51344">
    <property type="entry name" value="Epsilon subunit of F1F0-ATP synthase N-terminal domain"/>
    <property type="match status" value="1"/>
</dbReference>
<comment type="subcellular location">
    <subcellularLocation>
        <location evidence="8">Cell membrane</location>
        <topology evidence="8">Peripheral membrane protein</topology>
    </subcellularLocation>
    <subcellularLocation>
        <location evidence="1">Endomembrane system</location>
        <topology evidence="1">Peripheral membrane protein</topology>
    </subcellularLocation>
</comment>
<dbReference type="NCBIfam" id="TIGR01216">
    <property type="entry name" value="ATP_synt_epsi"/>
    <property type="match status" value="1"/>
</dbReference>
<dbReference type="SUPFAM" id="SSF46604">
    <property type="entry name" value="Epsilon subunit of F1F0-ATP synthase C-terminal domain"/>
    <property type="match status" value="1"/>
</dbReference>
<evidence type="ECO:0000256" key="9">
    <source>
        <dbReference type="RuleBase" id="RU003656"/>
    </source>
</evidence>
<proteinExistence type="inferred from homology"/>
<comment type="similarity">
    <text evidence="2 8 9">Belongs to the ATPase epsilon chain family.</text>
</comment>
<dbReference type="EMBL" id="LBXL01000020">
    <property type="protein sequence ID" value="KKR29866.1"/>
    <property type="molecule type" value="Genomic_DNA"/>
</dbReference>
<dbReference type="InterPro" id="IPR001469">
    <property type="entry name" value="ATP_synth_F1_dsu/esu"/>
</dbReference>
<evidence type="ECO:0000259" key="10">
    <source>
        <dbReference type="Pfam" id="PF02823"/>
    </source>
</evidence>
<evidence type="ECO:0000256" key="7">
    <source>
        <dbReference type="ARBA" id="ARBA00023310"/>
    </source>
</evidence>
<dbReference type="Proteomes" id="UP000034793">
    <property type="component" value="Unassembled WGS sequence"/>
</dbReference>
<protein>
    <recommendedName>
        <fullName evidence="8">ATP synthase epsilon chain</fullName>
    </recommendedName>
    <alternativeName>
        <fullName evidence="8">ATP synthase F1 sector epsilon subunit</fullName>
    </alternativeName>
    <alternativeName>
        <fullName evidence="8">F-ATPase epsilon subunit</fullName>
    </alternativeName>
</protein>
<reference evidence="11 12" key="1">
    <citation type="journal article" date="2015" name="Nature">
        <title>rRNA introns, odd ribosomes, and small enigmatic genomes across a large radiation of phyla.</title>
        <authorList>
            <person name="Brown C.T."/>
            <person name="Hug L.A."/>
            <person name="Thomas B.C."/>
            <person name="Sharon I."/>
            <person name="Castelle C.J."/>
            <person name="Singh A."/>
            <person name="Wilkins M.J."/>
            <person name="Williams K.H."/>
            <person name="Banfield J.F."/>
        </authorList>
    </citation>
    <scope>NUCLEOTIDE SEQUENCE [LARGE SCALE GENOMIC DNA]</scope>
</reference>
<evidence type="ECO:0000256" key="8">
    <source>
        <dbReference type="HAMAP-Rule" id="MF_00530"/>
    </source>
</evidence>
<evidence type="ECO:0000313" key="12">
    <source>
        <dbReference type="Proteomes" id="UP000034793"/>
    </source>
</evidence>
<keyword evidence="7 8" id="KW-0066">ATP synthesis</keyword>
<dbReference type="HAMAP" id="MF_00530">
    <property type="entry name" value="ATP_synth_epsil_bac"/>
    <property type="match status" value="1"/>
</dbReference>
<dbReference type="Pfam" id="PF02823">
    <property type="entry name" value="ATP-synt_DE_N"/>
    <property type="match status" value="1"/>
</dbReference>
<accession>A0A0G0PXK5</accession>
<keyword evidence="8" id="KW-1003">Cell membrane</keyword>
<comment type="caution">
    <text evidence="11">The sequence shown here is derived from an EMBL/GenBank/DDBJ whole genome shotgun (WGS) entry which is preliminary data.</text>
</comment>
<keyword evidence="5 8" id="KW-0472">Membrane</keyword>
<dbReference type="AlphaFoldDB" id="A0A0G0PXK5"/>
<comment type="function">
    <text evidence="8">Produces ATP from ADP in the presence of a proton gradient across the membrane.</text>
</comment>
<evidence type="ECO:0000256" key="5">
    <source>
        <dbReference type="ARBA" id="ARBA00023136"/>
    </source>
</evidence>
<feature type="domain" description="ATP synthase F1 complex delta/epsilon subunit N-terminal" evidence="10">
    <location>
        <begin position="3"/>
        <end position="72"/>
    </location>
</feature>
<evidence type="ECO:0000256" key="1">
    <source>
        <dbReference type="ARBA" id="ARBA00004184"/>
    </source>
</evidence>
<dbReference type="InterPro" id="IPR020546">
    <property type="entry name" value="ATP_synth_F1_dsu/esu_N"/>
</dbReference>
<evidence type="ECO:0000313" key="11">
    <source>
        <dbReference type="EMBL" id="KKR29866.1"/>
    </source>
</evidence>
<comment type="subunit">
    <text evidence="8 9">F-type ATPases have 2 components, CF(1) - the catalytic core - and CF(0) - the membrane proton channel. CF(1) has five subunits: alpha(3), beta(3), gamma(1), delta(1), epsilon(1). CF(0) has three main subunits: a, b and c.</text>
</comment>
<evidence type="ECO:0000256" key="4">
    <source>
        <dbReference type="ARBA" id="ARBA00023065"/>
    </source>
</evidence>
<gene>
    <name evidence="8" type="primary">atpC</name>
    <name evidence="11" type="ORF">UT61_C0020G0014</name>
</gene>
<dbReference type="GO" id="GO:0012505">
    <property type="term" value="C:endomembrane system"/>
    <property type="evidence" value="ECO:0007669"/>
    <property type="project" value="UniProtKB-SubCell"/>
</dbReference>
<organism evidence="11 12">
    <name type="scientific">Candidatus Woesebacteria bacterium GW2011_GWA1_39_8</name>
    <dbReference type="NCBI Taxonomy" id="1618552"/>
    <lineage>
        <taxon>Bacteria</taxon>
        <taxon>Candidatus Woeseibacteriota</taxon>
    </lineage>
</organism>
<evidence type="ECO:0000256" key="3">
    <source>
        <dbReference type="ARBA" id="ARBA00022448"/>
    </source>
</evidence>
<keyword evidence="6 8" id="KW-0139">CF(1)</keyword>
<name>A0A0G0PXK5_9BACT</name>
<dbReference type="CDD" id="cd12152">
    <property type="entry name" value="F1-ATPase_delta"/>
    <property type="match status" value="1"/>
</dbReference>
<dbReference type="GO" id="GO:0005886">
    <property type="term" value="C:plasma membrane"/>
    <property type="evidence" value="ECO:0007669"/>
    <property type="project" value="UniProtKB-SubCell"/>
</dbReference>
<sequence>MNFQLEVVSIAGPVFTGEVVEVTLPGVSGEFTALAKHMAFVTPLTTGEVVLKLPDSKTNHFSIGKGVFAFQGGAGKLLIEDVSASDEISEERALEAKKEAKELLAKGIAGEEKNMALYQLRKSLVDLKIVRRRKKTIV</sequence>
<dbReference type="GO" id="GO:0046933">
    <property type="term" value="F:proton-transporting ATP synthase activity, rotational mechanism"/>
    <property type="evidence" value="ECO:0007669"/>
    <property type="project" value="UniProtKB-UniRule"/>
</dbReference>
<dbReference type="GO" id="GO:0045259">
    <property type="term" value="C:proton-transporting ATP synthase complex"/>
    <property type="evidence" value="ECO:0007669"/>
    <property type="project" value="UniProtKB-KW"/>
</dbReference>
<dbReference type="GO" id="GO:0005524">
    <property type="term" value="F:ATP binding"/>
    <property type="evidence" value="ECO:0007669"/>
    <property type="project" value="UniProtKB-UniRule"/>
</dbReference>
<dbReference type="Gene3D" id="2.60.15.10">
    <property type="entry name" value="F0F1 ATP synthase delta/epsilon subunit, N-terminal"/>
    <property type="match status" value="1"/>
</dbReference>
<dbReference type="InterPro" id="IPR036794">
    <property type="entry name" value="ATP_F1_dsu/esu_C_sf"/>
</dbReference>
<evidence type="ECO:0000256" key="6">
    <source>
        <dbReference type="ARBA" id="ARBA00023196"/>
    </source>
</evidence>
<evidence type="ECO:0000256" key="2">
    <source>
        <dbReference type="ARBA" id="ARBA00005712"/>
    </source>
</evidence>
<keyword evidence="3 8" id="KW-0813">Transport</keyword>
<keyword evidence="4 8" id="KW-0406">Ion transport</keyword>